<dbReference type="Pfam" id="PF12146">
    <property type="entry name" value="Hydrolase_4"/>
    <property type="match status" value="1"/>
</dbReference>
<feature type="region of interest" description="Disordered" evidence="1">
    <location>
        <begin position="1"/>
        <end position="21"/>
    </location>
</feature>
<sequence>MTDPRSSAAPAVDERGSVRSRQRSKRRVRGIAVRLILLVGLVHGGLCVLVFAVQDDLLFHPGPPPRTTPAAAGLTFEDVWLDVAEGERVHGWWIPPIGPASAAPRGAVVYCHGNAGSIGERIWVAQDLAQRGLAVLLFDYRGFGSSDGRPSESALRVDARAAYDHVREVRGFAPERIVVHGRSLGGAVAARLAAENEVAGLVLESTFTRLADAAGHHYPWLPVGLLLRHEFDTRAAVAAFDRPLLVLHGRDDGIVPFDLGRRVFEGAGGPKRFVELDGGHNGPGFRATPAASAAYDAFLVEALER</sequence>
<dbReference type="OrthoDB" id="9777090at2"/>
<keyword evidence="5" id="KW-1185">Reference proteome</keyword>
<dbReference type="Gene3D" id="3.40.50.1820">
    <property type="entry name" value="alpha/beta hydrolase"/>
    <property type="match status" value="1"/>
</dbReference>
<feature type="transmembrane region" description="Helical" evidence="2">
    <location>
        <begin position="31"/>
        <end position="53"/>
    </location>
</feature>
<evidence type="ECO:0000256" key="1">
    <source>
        <dbReference type="SAM" id="MobiDB-lite"/>
    </source>
</evidence>
<dbReference type="Proteomes" id="UP000319342">
    <property type="component" value="Chromosome"/>
</dbReference>
<reference evidence="4 5" key="1">
    <citation type="submission" date="2019-02" db="EMBL/GenBank/DDBJ databases">
        <title>Deep-cultivation of Planctomycetes and their phenomic and genomic characterization uncovers novel biology.</title>
        <authorList>
            <person name="Wiegand S."/>
            <person name="Jogler M."/>
            <person name="Boedeker C."/>
            <person name="Pinto D."/>
            <person name="Vollmers J."/>
            <person name="Rivas-Marin E."/>
            <person name="Kohn T."/>
            <person name="Peeters S.H."/>
            <person name="Heuer A."/>
            <person name="Rast P."/>
            <person name="Oberbeckmann S."/>
            <person name="Bunk B."/>
            <person name="Jeske O."/>
            <person name="Meyerdierks A."/>
            <person name="Storesund J.E."/>
            <person name="Kallscheuer N."/>
            <person name="Luecker S."/>
            <person name="Lage O.M."/>
            <person name="Pohl T."/>
            <person name="Merkel B.J."/>
            <person name="Hornburger P."/>
            <person name="Mueller R.-W."/>
            <person name="Bruemmer F."/>
            <person name="Labrenz M."/>
            <person name="Spormann A.M."/>
            <person name="Op den Camp H."/>
            <person name="Overmann J."/>
            <person name="Amann R."/>
            <person name="Jetten M.S.M."/>
            <person name="Mascher T."/>
            <person name="Medema M.H."/>
            <person name="Devos D.P."/>
            <person name="Kaster A.-K."/>
            <person name="Ovreas L."/>
            <person name="Rohde M."/>
            <person name="Galperin M.Y."/>
            <person name="Jogler C."/>
        </authorList>
    </citation>
    <scope>NUCLEOTIDE SEQUENCE [LARGE SCALE GENOMIC DNA]</scope>
    <source>
        <strain evidence="4 5">Pla163</strain>
    </source>
</reference>
<accession>A0A518D3I3</accession>
<proteinExistence type="predicted"/>
<keyword evidence="4" id="KW-0378">Hydrolase</keyword>
<dbReference type="InterPro" id="IPR022742">
    <property type="entry name" value="Hydrolase_4"/>
</dbReference>
<protein>
    <submittedName>
        <fullName evidence="4">2-hydroxy-6-oxononadienedioate/2-hydroxy-6-oxononatrienedioate hydrolase</fullName>
        <ecNumber evidence="4">3.7.1.14</ecNumber>
    </submittedName>
</protein>
<evidence type="ECO:0000313" key="4">
    <source>
        <dbReference type="EMBL" id="QDU86042.1"/>
    </source>
</evidence>
<dbReference type="AlphaFoldDB" id="A0A518D3I3"/>
<dbReference type="EC" id="3.7.1.14" evidence="4"/>
<keyword evidence="2" id="KW-0812">Transmembrane</keyword>
<keyword evidence="2" id="KW-0472">Membrane</keyword>
<gene>
    <name evidence="4" type="primary">mhpC</name>
    <name evidence="4" type="ORF">Pla163_31910</name>
</gene>
<evidence type="ECO:0000313" key="5">
    <source>
        <dbReference type="Proteomes" id="UP000319342"/>
    </source>
</evidence>
<dbReference type="PANTHER" id="PTHR12277">
    <property type="entry name" value="ALPHA/BETA HYDROLASE DOMAIN-CONTAINING PROTEIN"/>
    <property type="match status" value="1"/>
</dbReference>
<dbReference type="EMBL" id="CP036290">
    <property type="protein sequence ID" value="QDU86042.1"/>
    <property type="molecule type" value="Genomic_DNA"/>
</dbReference>
<keyword evidence="2" id="KW-1133">Transmembrane helix</keyword>
<name>A0A518D3I3_9BACT</name>
<evidence type="ECO:0000256" key="2">
    <source>
        <dbReference type="SAM" id="Phobius"/>
    </source>
</evidence>
<dbReference type="GO" id="GO:0016787">
    <property type="term" value="F:hydrolase activity"/>
    <property type="evidence" value="ECO:0007669"/>
    <property type="project" value="UniProtKB-KW"/>
</dbReference>
<dbReference type="PANTHER" id="PTHR12277:SF81">
    <property type="entry name" value="PROTEIN ABHD13"/>
    <property type="match status" value="1"/>
</dbReference>
<evidence type="ECO:0000259" key="3">
    <source>
        <dbReference type="Pfam" id="PF12146"/>
    </source>
</evidence>
<dbReference type="SUPFAM" id="SSF53474">
    <property type="entry name" value="alpha/beta-Hydrolases"/>
    <property type="match status" value="1"/>
</dbReference>
<dbReference type="InterPro" id="IPR029058">
    <property type="entry name" value="AB_hydrolase_fold"/>
</dbReference>
<feature type="domain" description="Serine aminopeptidase S33" evidence="3">
    <location>
        <begin position="103"/>
        <end position="213"/>
    </location>
</feature>
<organism evidence="4 5">
    <name type="scientific">Rohdeia mirabilis</name>
    <dbReference type="NCBI Taxonomy" id="2528008"/>
    <lineage>
        <taxon>Bacteria</taxon>
        <taxon>Pseudomonadati</taxon>
        <taxon>Planctomycetota</taxon>
        <taxon>Planctomycetia</taxon>
        <taxon>Planctomycetia incertae sedis</taxon>
        <taxon>Rohdeia</taxon>
    </lineage>
</organism>